<comment type="caution">
    <text evidence="2">The sequence shown here is derived from an EMBL/GenBank/DDBJ whole genome shotgun (WGS) entry which is preliminary data.</text>
</comment>
<accession>A0A8X6WWH2</accession>
<organism evidence="2 3">
    <name type="scientific">Trichonephila inaurata madagascariensis</name>
    <dbReference type="NCBI Taxonomy" id="2747483"/>
    <lineage>
        <taxon>Eukaryota</taxon>
        <taxon>Metazoa</taxon>
        <taxon>Ecdysozoa</taxon>
        <taxon>Arthropoda</taxon>
        <taxon>Chelicerata</taxon>
        <taxon>Arachnida</taxon>
        <taxon>Araneae</taxon>
        <taxon>Araneomorphae</taxon>
        <taxon>Entelegynae</taxon>
        <taxon>Araneoidea</taxon>
        <taxon>Nephilidae</taxon>
        <taxon>Trichonephila</taxon>
        <taxon>Trichonephila inaurata</taxon>
    </lineage>
</organism>
<feature type="compositionally biased region" description="Basic and acidic residues" evidence="1">
    <location>
        <begin position="36"/>
        <end position="51"/>
    </location>
</feature>
<evidence type="ECO:0000256" key="1">
    <source>
        <dbReference type="SAM" id="MobiDB-lite"/>
    </source>
</evidence>
<dbReference type="Proteomes" id="UP000886998">
    <property type="component" value="Unassembled WGS sequence"/>
</dbReference>
<reference evidence="2" key="1">
    <citation type="submission" date="2020-08" db="EMBL/GenBank/DDBJ databases">
        <title>Multicomponent nature underlies the extraordinary mechanical properties of spider dragline silk.</title>
        <authorList>
            <person name="Kono N."/>
            <person name="Nakamura H."/>
            <person name="Mori M."/>
            <person name="Yoshida Y."/>
            <person name="Ohtoshi R."/>
            <person name="Malay A.D."/>
            <person name="Moran D.A.P."/>
            <person name="Tomita M."/>
            <person name="Numata K."/>
            <person name="Arakawa K."/>
        </authorList>
    </citation>
    <scope>NUCLEOTIDE SEQUENCE</scope>
</reference>
<keyword evidence="3" id="KW-1185">Reference proteome</keyword>
<proteinExistence type="predicted"/>
<evidence type="ECO:0000313" key="2">
    <source>
        <dbReference type="EMBL" id="GFY42485.1"/>
    </source>
</evidence>
<feature type="region of interest" description="Disordered" evidence="1">
    <location>
        <begin position="31"/>
        <end position="56"/>
    </location>
</feature>
<evidence type="ECO:0000313" key="3">
    <source>
        <dbReference type="Proteomes" id="UP000886998"/>
    </source>
</evidence>
<dbReference type="EMBL" id="BMAV01003100">
    <property type="protein sequence ID" value="GFY42485.1"/>
    <property type="molecule type" value="Genomic_DNA"/>
</dbReference>
<protein>
    <submittedName>
        <fullName evidence="2">Uncharacterized protein</fullName>
    </submittedName>
</protein>
<dbReference type="OrthoDB" id="10055463at2759"/>
<dbReference type="AlphaFoldDB" id="A0A8X6WWH2"/>
<sequence length="112" mass="12851">MDEIVEEIAKETGLDEVNEEDVEEIAQETAASLSNDELKELTEQEENKNIDSSDFEEEQKELSVASVKRSLTTITKIMDQFVENDPNFDRSSKARRGVIFTCQQLLTERKLH</sequence>
<gene>
    <name evidence="2" type="ORF">TNIN_416961</name>
</gene>
<name>A0A8X6WWH2_9ARAC</name>